<evidence type="ECO:0000256" key="1">
    <source>
        <dbReference type="ARBA" id="ARBA00007957"/>
    </source>
</evidence>
<evidence type="ECO:0000256" key="6">
    <source>
        <dbReference type="ARBA" id="ARBA00023163"/>
    </source>
</evidence>
<evidence type="ECO:0000256" key="8">
    <source>
        <dbReference type="PIRSR" id="PIRSR602481-2"/>
    </source>
</evidence>
<dbReference type="Gene3D" id="3.30.1490.190">
    <property type="match status" value="1"/>
</dbReference>
<dbReference type="PANTHER" id="PTHR33202:SF7">
    <property type="entry name" value="FERRIC UPTAKE REGULATION PROTEIN"/>
    <property type="match status" value="1"/>
</dbReference>
<proteinExistence type="inferred from homology"/>
<dbReference type="GO" id="GO:0045892">
    <property type="term" value="P:negative regulation of DNA-templated transcription"/>
    <property type="evidence" value="ECO:0007669"/>
    <property type="project" value="TreeGrafter"/>
</dbReference>
<dbReference type="RefSeq" id="WP_011129900.1">
    <property type="nucleotide sequence ID" value="NC_005071.1"/>
</dbReference>
<name>Q7V852_PROMM</name>
<dbReference type="Pfam" id="PF01475">
    <property type="entry name" value="FUR"/>
    <property type="match status" value="1"/>
</dbReference>
<dbReference type="SUPFAM" id="SSF46785">
    <property type="entry name" value="Winged helix' DNA-binding domain"/>
    <property type="match status" value="1"/>
</dbReference>
<comment type="similarity">
    <text evidence="1">Belongs to the Fur family.</text>
</comment>
<dbReference type="AlphaFoldDB" id="Q7V852"/>
<keyword evidence="7" id="KW-0479">Metal-binding</keyword>
<feature type="binding site" evidence="7">
    <location>
        <position position="108"/>
    </location>
    <ligand>
        <name>Zn(2+)</name>
        <dbReference type="ChEBI" id="CHEBI:29105"/>
    </ligand>
</feature>
<dbReference type="HOGENOM" id="CLU_096072_4_1_3"/>
<evidence type="ECO:0000313" key="10">
    <source>
        <dbReference type="Proteomes" id="UP000001423"/>
    </source>
</evidence>
<dbReference type="Proteomes" id="UP000001423">
    <property type="component" value="Chromosome"/>
</dbReference>
<dbReference type="Gene3D" id="1.10.10.10">
    <property type="entry name" value="Winged helix-like DNA-binding domain superfamily/Winged helix DNA-binding domain"/>
    <property type="match status" value="1"/>
</dbReference>
<comment type="cofactor">
    <cofactor evidence="7">
        <name>Zn(2+)</name>
        <dbReference type="ChEBI" id="CHEBI:29105"/>
    </cofactor>
    <text evidence="7">Binds 1 zinc ion per subunit.</text>
</comment>
<reference evidence="9 10" key="1">
    <citation type="journal article" date="2003" name="Nature">
        <title>Genome divergence in two Prochlorococcus ecotypes reflects oceanic niche differentiation.</title>
        <authorList>
            <person name="Rocap G."/>
            <person name="Larimer F.W."/>
            <person name="Lamerdin J.E."/>
            <person name="Malfatti S."/>
            <person name="Chain P."/>
            <person name="Ahlgren N.A."/>
            <person name="Arellano A."/>
            <person name="Coleman M."/>
            <person name="Hauser L."/>
            <person name="Hess W.R."/>
            <person name="Johnson Z.I."/>
            <person name="Land M.L."/>
            <person name="Lindell D."/>
            <person name="Post A.F."/>
            <person name="Regala W."/>
            <person name="Shah M."/>
            <person name="Shaw S.L."/>
            <person name="Steglich C."/>
            <person name="Sullivan M.B."/>
            <person name="Ting C.S."/>
            <person name="Tolonen A."/>
            <person name="Webb E.A."/>
            <person name="Zinser E.R."/>
            <person name="Chisholm S.W."/>
        </authorList>
    </citation>
    <scope>NUCLEOTIDE SEQUENCE [LARGE SCALE GENOMIC DNA]</scope>
    <source>
        <strain evidence="10">MIT 9313</strain>
    </source>
</reference>
<evidence type="ECO:0000256" key="2">
    <source>
        <dbReference type="ARBA" id="ARBA00022491"/>
    </source>
</evidence>
<dbReference type="InterPro" id="IPR036388">
    <property type="entry name" value="WH-like_DNA-bd_sf"/>
</dbReference>
<dbReference type="GO" id="GO:0003700">
    <property type="term" value="F:DNA-binding transcription factor activity"/>
    <property type="evidence" value="ECO:0007669"/>
    <property type="project" value="InterPro"/>
</dbReference>
<dbReference type="InterPro" id="IPR036390">
    <property type="entry name" value="WH_DNA-bd_sf"/>
</dbReference>
<dbReference type="InterPro" id="IPR043135">
    <property type="entry name" value="Fur_C"/>
</dbReference>
<keyword evidence="8" id="KW-0408">Iron</keyword>
<accession>Q7V852</accession>
<keyword evidence="4" id="KW-0805">Transcription regulation</keyword>
<evidence type="ECO:0000313" key="9">
    <source>
        <dbReference type="EMBL" id="CAE20696.1"/>
    </source>
</evidence>
<dbReference type="EMBL" id="BX548175">
    <property type="protein sequence ID" value="CAE20696.1"/>
    <property type="molecule type" value="Genomic_DNA"/>
</dbReference>
<dbReference type="KEGG" id="pmt:PMT_0521"/>
<keyword evidence="2" id="KW-0678">Repressor</keyword>
<dbReference type="GO" id="GO:1900376">
    <property type="term" value="P:regulation of secondary metabolite biosynthetic process"/>
    <property type="evidence" value="ECO:0007669"/>
    <property type="project" value="TreeGrafter"/>
</dbReference>
<keyword evidence="5" id="KW-0238">DNA-binding</keyword>
<dbReference type="PANTHER" id="PTHR33202">
    <property type="entry name" value="ZINC UPTAKE REGULATION PROTEIN"/>
    <property type="match status" value="1"/>
</dbReference>
<dbReference type="eggNOG" id="COG0735">
    <property type="taxonomic scope" value="Bacteria"/>
</dbReference>
<dbReference type="GO" id="GO:0000976">
    <property type="term" value="F:transcription cis-regulatory region binding"/>
    <property type="evidence" value="ECO:0007669"/>
    <property type="project" value="TreeGrafter"/>
</dbReference>
<evidence type="ECO:0000256" key="5">
    <source>
        <dbReference type="ARBA" id="ARBA00023125"/>
    </source>
</evidence>
<gene>
    <name evidence="9" type="ordered locus">PMT_0521</name>
</gene>
<sequence length="154" mass="17290">MHTAPKISGSSAERDEDGVQGAFERCRQLGMRLSRQRRMVLDLLWSEATHLSARDIFQKLNTCGRSIGHTSVYQNLEALQSAGLIECLDRANGRLYSYRSDPHSHLTCIETGNITDLDIELPEDLLDQIEAKTGYCIHSYTLQLSGRPACNNHD</sequence>
<protein>
    <submittedName>
        <fullName evidence="9">Ferric uptake regulator family</fullName>
    </submittedName>
</protein>
<dbReference type="OrthoDB" id="484657at2"/>
<dbReference type="InterPro" id="IPR002481">
    <property type="entry name" value="FUR"/>
</dbReference>
<evidence type="ECO:0000256" key="3">
    <source>
        <dbReference type="ARBA" id="ARBA00022833"/>
    </source>
</evidence>
<evidence type="ECO:0000256" key="7">
    <source>
        <dbReference type="PIRSR" id="PIRSR602481-1"/>
    </source>
</evidence>
<keyword evidence="10" id="KW-1185">Reference proteome</keyword>
<dbReference type="CDD" id="cd07153">
    <property type="entry name" value="Fur_like"/>
    <property type="match status" value="1"/>
</dbReference>
<keyword evidence="3 7" id="KW-0862">Zinc</keyword>
<dbReference type="GO" id="GO:0008270">
    <property type="term" value="F:zinc ion binding"/>
    <property type="evidence" value="ECO:0007669"/>
    <property type="project" value="TreeGrafter"/>
</dbReference>
<keyword evidence="6" id="KW-0804">Transcription</keyword>
<comment type="cofactor">
    <cofactor evidence="8">
        <name>Mn(2+)</name>
        <dbReference type="ChEBI" id="CHEBI:29035"/>
    </cofactor>
    <cofactor evidence="8">
        <name>Fe(2+)</name>
        <dbReference type="ChEBI" id="CHEBI:29033"/>
    </cofactor>
    <text evidence="8">Binds 1 Mn(2+) or Fe(2+) ion per subunit.</text>
</comment>
<evidence type="ECO:0000256" key="4">
    <source>
        <dbReference type="ARBA" id="ARBA00023015"/>
    </source>
</evidence>
<organism evidence="9 10">
    <name type="scientific">Prochlorococcus marinus (strain MIT 9313)</name>
    <dbReference type="NCBI Taxonomy" id="74547"/>
    <lineage>
        <taxon>Bacteria</taxon>
        <taxon>Bacillati</taxon>
        <taxon>Cyanobacteriota</taxon>
        <taxon>Cyanophyceae</taxon>
        <taxon>Synechococcales</taxon>
        <taxon>Prochlorococcaceae</taxon>
        <taxon>Prochlorococcus</taxon>
    </lineage>
</organism>
<feature type="binding site" evidence="8">
    <location>
        <position position="123"/>
    </location>
    <ligand>
        <name>Fe cation</name>
        <dbReference type="ChEBI" id="CHEBI:24875"/>
    </ligand>
</feature>